<comment type="pathway">
    <text evidence="3">Amino-sugar metabolism; N-acetylmuramate degradation.</text>
</comment>
<dbReference type="PROSITE" id="PS50012">
    <property type="entry name" value="RCC1_3"/>
    <property type="match status" value="1"/>
</dbReference>
<gene>
    <name evidence="3" type="primary">murQ</name>
    <name evidence="5" type="ORF">JOC54_004568</name>
</gene>
<evidence type="ECO:0000313" key="6">
    <source>
        <dbReference type="Proteomes" id="UP001179280"/>
    </source>
</evidence>
<keyword evidence="6" id="KW-1185">Reference proteome</keyword>
<proteinExistence type="inferred from homology"/>
<evidence type="ECO:0000256" key="1">
    <source>
        <dbReference type="ARBA" id="ARBA00023239"/>
    </source>
</evidence>
<comment type="subunit">
    <text evidence="3">Homodimer.</text>
</comment>
<dbReference type="Pfam" id="PF22645">
    <property type="entry name" value="GKRP_SIS_N"/>
    <property type="match status" value="1"/>
</dbReference>
<comment type="caution">
    <text evidence="5">The sequence shown here is derived from an EMBL/GenBank/DDBJ whole genome shotgun (WGS) entry which is preliminary data.</text>
</comment>
<dbReference type="PROSITE" id="PS51464">
    <property type="entry name" value="SIS"/>
    <property type="match status" value="1"/>
</dbReference>
<evidence type="ECO:0000256" key="3">
    <source>
        <dbReference type="HAMAP-Rule" id="MF_00068"/>
    </source>
</evidence>
<dbReference type="InterPro" id="IPR001347">
    <property type="entry name" value="SIS_dom"/>
</dbReference>
<evidence type="ECO:0000259" key="4">
    <source>
        <dbReference type="PROSITE" id="PS51464"/>
    </source>
</evidence>
<dbReference type="Gene3D" id="1.10.8.1080">
    <property type="match status" value="1"/>
</dbReference>
<dbReference type="CDD" id="cd05007">
    <property type="entry name" value="SIS_Etherase"/>
    <property type="match status" value="1"/>
</dbReference>
<dbReference type="Proteomes" id="UP001179280">
    <property type="component" value="Unassembled WGS sequence"/>
</dbReference>
<dbReference type="NCBIfam" id="NF003915">
    <property type="entry name" value="PRK05441.1"/>
    <property type="match status" value="1"/>
</dbReference>
<dbReference type="RefSeq" id="WP_204469283.1">
    <property type="nucleotide sequence ID" value="NZ_JAFBCV010000027.1"/>
</dbReference>
<dbReference type="PROSITE" id="PS01272">
    <property type="entry name" value="GCKR"/>
    <property type="match status" value="1"/>
</dbReference>
<dbReference type="EMBL" id="JAFBCV010000027">
    <property type="protein sequence ID" value="MBM7841265.1"/>
    <property type="molecule type" value="Genomic_DNA"/>
</dbReference>
<dbReference type="InterPro" id="IPR005486">
    <property type="entry name" value="Glucokinase_regulatory_CS"/>
</dbReference>
<comment type="function">
    <text evidence="3">Specifically catalyzes the cleavage of the D-lactyl ether substituent of MurNAc 6-phosphate, producing GlcNAc 6-phosphate and D-lactate.</text>
</comment>
<dbReference type="GO" id="GO:0016829">
    <property type="term" value="F:lyase activity"/>
    <property type="evidence" value="ECO:0007669"/>
    <property type="project" value="UniProtKB-KW"/>
</dbReference>
<dbReference type="NCBIfam" id="TIGR00274">
    <property type="entry name" value="N-acetylmuramic acid 6-phosphate etherase"/>
    <property type="match status" value="1"/>
</dbReference>
<reference evidence="5" key="1">
    <citation type="submission" date="2021-01" db="EMBL/GenBank/DDBJ databases">
        <title>Genomic Encyclopedia of Type Strains, Phase IV (KMG-IV): sequencing the most valuable type-strain genomes for metagenomic binning, comparative biology and taxonomic classification.</title>
        <authorList>
            <person name="Goeker M."/>
        </authorList>
    </citation>
    <scope>NUCLEOTIDE SEQUENCE</scope>
    <source>
        <strain evidence="5">DSM 21943</strain>
    </source>
</reference>
<accession>A0ABS2T190</accession>
<dbReference type="NCBIfam" id="NF009222">
    <property type="entry name" value="PRK12570.1"/>
    <property type="match status" value="1"/>
</dbReference>
<dbReference type="InterPro" id="IPR005488">
    <property type="entry name" value="Etherase_MurQ"/>
</dbReference>
<dbReference type="Gene3D" id="3.40.50.10490">
    <property type="entry name" value="Glucose-6-phosphate isomerase like protein, domain 1"/>
    <property type="match status" value="1"/>
</dbReference>
<dbReference type="InterPro" id="IPR046348">
    <property type="entry name" value="SIS_dom_sf"/>
</dbReference>
<feature type="active site" description="Proton donor" evidence="3">
    <location>
        <position position="85"/>
    </location>
</feature>
<dbReference type="PANTHER" id="PTHR10088:SF4">
    <property type="entry name" value="GLUCOKINASE REGULATORY PROTEIN"/>
    <property type="match status" value="1"/>
</dbReference>
<keyword evidence="1 3" id="KW-0456">Lyase</keyword>
<dbReference type="HAMAP" id="MF_00068">
    <property type="entry name" value="MurQ"/>
    <property type="match status" value="1"/>
</dbReference>
<comment type="miscellaneous">
    <text evidence="3">A lyase-type mechanism (elimination/hydration) is suggested for the cleavage of the lactyl ether bond of MurNAc 6-phosphate, with the formation of an alpha,beta-unsaturated aldehyde intermediate with (E)-stereochemistry, followed by the syn addition of water to give product.</text>
</comment>
<dbReference type="Pfam" id="PF20741">
    <property type="entry name" value="GKRP-like_C"/>
    <property type="match status" value="1"/>
</dbReference>
<feature type="domain" description="SIS" evidence="4">
    <location>
        <begin position="57"/>
        <end position="220"/>
    </location>
</feature>
<dbReference type="PANTHER" id="PTHR10088">
    <property type="entry name" value="GLUCOKINASE REGULATORY PROTEIN"/>
    <property type="match status" value="1"/>
</dbReference>
<dbReference type="InterPro" id="IPR040190">
    <property type="entry name" value="MURQ/GCKR"/>
</dbReference>
<protein>
    <recommendedName>
        <fullName evidence="3">N-acetylmuramic acid 6-phosphate etherase</fullName>
        <shortName evidence="3">MurNAc-6-P etherase</shortName>
        <ecNumber evidence="3">4.2.1.126</ecNumber>
    </recommendedName>
    <alternativeName>
        <fullName evidence="3">N-acetylmuramic acid 6-phosphate hydrolase</fullName>
    </alternativeName>
    <alternativeName>
        <fullName evidence="3">N-acetylmuramic acid 6-phosphate lyase</fullName>
    </alternativeName>
</protein>
<dbReference type="SUPFAM" id="SSF53697">
    <property type="entry name" value="SIS domain"/>
    <property type="match status" value="1"/>
</dbReference>
<dbReference type="EC" id="4.2.1.126" evidence="3"/>
<dbReference type="InterPro" id="IPR000408">
    <property type="entry name" value="Reg_chr_condens"/>
</dbReference>
<sequence length="302" mass="32491">MELDLSILATEKQNKQTENIDQLSTRDILTVMNQEDQLVAHAVKAYLPEIEVATEIIYHSLQQGGRLFYIGAGTSGRLGVIDASECPPTFRTDPSLVRGIMAGGNQAITTAVEGVEDDKDAGVTDLKQAQFTEQDVLVGIAASGRTPYVIGALTYARSIGAQTIALAANPHSEIGVIANCKIEVEVGPEVLTGSTRLKAATAHKMILNMLSTAAMIKLGKVYGNLMVDVKASNHKLKQRAITIVMQITNVSLEHAEATLQKADYNVKVAIVMIEGNVTLEQAVDLLNQAKGFVRQAIKLVKR</sequence>
<keyword evidence="2 3" id="KW-0119">Carbohydrate metabolism</keyword>
<name>A0ABS2T190_9BACI</name>
<feature type="active site" evidence="3">
    <location>
        <position position="116"/>
    </location>
</feature>
<evidence type="ECO:0000313" key="5">
    <source>
        <dbReference type="EMBL" id="MBM7841265.1"/>
    </source>
</evidence>
<comment type="similarity">
    <text evidence="3">Belongs to the GCKR-like family. MurNAc-6-P etherase subfamily.</text>
</comment>
<evidence type="ECO:0000256" key="2">
    <source>
        <dbReference type="ARBA" id="ARBA00023277"/>
    </source>
</evidence>
<organism evidence="5 6">
    <name type="scientific">Shouchella xiaoxiensis</name>
    <dbReference type="NCBI Taxonomy" id="766895"/>
    <lineage>
        <taxon>Bacteria</taxon>
        <taxon>Bacillati</taxon>
        <taxon>Bacillota</taxon>
        <taxon>Bacilli</taxon>
        <taxon>Bacillales</taxon>
        <taxon>Bacillaceae</taxon>
        <taxon>Shouchella</taxon>
    </lineage>
</organism>
<comment type="catalytic activity">
    <reaction evidence="3">
        <text>N-acetyl-D-muramate 6-phosphate + H2O = N-acetyl-D-glucosamine 6-phosphate + (R)-lactate</text>
        <dbReference type="Rhea" id="RHEA:26410"/>
        <dbReference type="ChEBI" id="CHEBI:15377"/>
        <dbReference type="ChEBI" id="CHEBI:16004"/>
        <dbReference type="ChEBI" id="CHEBI:57513"/>
        <dbReference type="ChEBI" id="CHEBI:58722"/>
        <dbReference type="EC" id="4.2.1.126"/>
    </reaction>
</comment>